<dbReference type="InterPro" id="IPR008979">
    <property type="entry name" value="Galactose-bd-like_sf"/>
</dbReference>
<evidence type="ECO:0000256" key="3">
    <source>
        <dbReference type="ARBA" id="ARBA00022525"/>
    </source>
</evidence>
<keyword evidence="6 7" id="KW-1015">Disulfide bond</keyword>
<reference evidence="11 12" key="1">
    <citation type="submission" date="2015-04" db="EMBL/GenBank/DDBJ databases">
        <authorList>
            <person name="Syromyatnikov M.Y."/>
            <person name="Popov V.N."/>
        </authorList>
    </citation>
    <scope>NUCLEOTIDE SEQUENCE [LARGE SCALE GENOMIC DNA]</scope>
</reference>
<dbReference type="PROSITE" id="PS50184">
    <property type="entry name" value="VWFC_2"/>
    <property type="match status" value="1"/>
</dbReference>
<dbReference type="EMBL" id="CVRI01000037">
    <property type="protein sequence ID" value="CRK93314.1"/>
    <property type="molecule type" value="Genomic_DNA"/>
</dbReference>
<dbReference type="GO" id="GO:0007155">
    <property type="term" value="P:cell adhesion"/>
    <property type="evidence" value="ECO:0007669"/>
    <property type="project" value="UniProtKB-KW"/>
</dbReference>
<dbReference type="InterPro" id="IPR036055">
    <property type="entry name" value="LDL_receptor-like_sf"/>
</dbReference>
<dbReference type="AlphaFoldDB" id="A0A1J1I0L2"/>
<dbReference type="Gene3D" id="2.60.120.260">
    <property type="entry name" value="Galactose-binding domain-like"/>
    <property type="match status" value="1"/>
</dbReference>
<dbReference type="SUPFAM" id="SSF57424">
    <property type="entry name" value="LDL receptor-like module"/>
    <property type="match status" value="1"/>
</dbReference>
<accession>A0A1J1I0L2</accession>
<dbReference type="PROSITE" id="PS01285">
    <property type="entry name" value="FA58C_1"/>
    <property type="match status" value="1"/>
</dbReference>
<keyword evidence="4" id="KW-0130">Cell adhesion</keyword>
<dbReference type="Proteomes" id="UP000183832">
    <property type="component" value="Unassembled WGS sequence"/>
</dbReference>
<dbReference type="PANTHER" id="PTHR46806:SF5">
    <property type="entry name" value="F5_8 TYPE C DOMAIN-CONTAINING PROTEIN"/>
    <property type="match status" value="1"/>
</dbReference>
<proteinExistence type="predicted"/>
<dbReference type="PANTHER" id="PTHR46806">
    <property type="entry name" value="F5/8 TYPE C DOMAIN-CONTAINING PROTEIN"/>
    <property type="match status" value="1"/>
</dbReference>
<comment type="caution">
    <text evidence="7">Lacks conserved residue(s) required for the propagation of feature annotation.</text>
</comment>
<feature type="domain" description="F5/8 type C" evidence="9">
    <location>
        <begin position="1"/>
        <end position="141"/>
    </location>
</feature>
<keyword evidence="5" id="KW-0472">Membrane</keyword>
<dbReference type="GO" id="GO:0005886">
    <property type="term" value="C:plasma membrane"/>
    <property type="evidence" value="ECO:0007669"/>
    <property type="project" value="TreeGrafter"/>
</dbReference>
<dbReference type="SMART" id="SM00041">
    <property type="entry name" value="CT"/>
    <property type="match status" value="1"/>
</dbReference>
<dbReference type="STRING" id="568069.A0A1J1I0L2"/>
<comment type="subcellular location">
    <subcellularLocation>
        <location evidence="1">Endomembrane system</location>
        <topology evidence="1">Peripheral membrane protein</topology>
    </subcellularLocation>
    <subcellularLocation>
        <location evidence="2">Secreted</location>
        <location evidence="2">Extracellular space</location>
    </subcellularLocation>
</comment>
<evidence type="ECO:0000256" key="7">
    <source>
        <dbReference type="PROSITE-ProRule" id="PRU00039"/>
    </source>
</evidence>
<dbReference type="GO" id="GO:0005576">
    <property type="term" value="C:extracellular region"/>
    <property type="evidence" value="ECO:0007669"/>
    <property type="project" value="UniProtKB-SubCell"/>
</dbReference>
<evidence type="ECO:0000256" key="2">
    <source>
        <dbReference type="ARBA" id="ARBA00004239"/>
    </source>
</evidence>
<feature type="disulfide bond" evidence="7">
    <location>
        <begin position="504"/>
        <end position="558"/>
    </location>
</feature>
<evidence type="ECO:0000313" key="12">
    <source>
        <dbReference type="Proteomes" id="UP000183832"/>
    </source>
</evidence>
<dbReference type="PROSITE" id="PS50022">
    <property type="entry name" value="FA58C_3"/>
    <property type="match status" value="1"/>
</dbReference>
<gene>
    <name evidence="11" type="primary">similar to Hemocytin</name>
    <name evidence="11" type="ORF">CLUMA_CG006855</name>
</gene>
<dbReference type="CDD" id="cd00112">
    <property type="entry name" value="LDLa"/>
    <property type="match status" value="1"/>
</dbReference>
<feature type="domain" description="VWFC" evidence="10">
    <location>
        <begin position="204"/>
        <end position="283"/>
    </location>
</feature>
<evidence type="ECO:0000256" key="4">
    <source>
        <dbReference type="ARBA" id="ARBA00022889"/>
    </source>
</evidence>
<dbReference type="Pfam" id="PF00754">
    <property type="entry name" value="F5_F8_type_C"/>
    <property type="match status" value="1"/>
</dbReference>
<dbReference type="InterPro" id="IPR050633">
    <property type="entry name" value="Neuropilin_MCO_CoagFactor"/>
</dbReference>
<dbReference type="InterPro" id="IPR001007">
    <property type="entry name" value="VWF_dom"/>
</dbReference>
<dbReference type="Gene3D" id="4.10.400.10">
    <property type="entry name" value="Low-density Lipoprotein Receptor"/>
    <property type="match status" value="1"/>
</dbReference>
<evidence type="ECO:0000259" key="9">
    <source>
        <dbReference type="PROSITE" id="PS50022"/>
    </source>
</evidence>
<dbReference type="SUPFAM" id="SSF49785">
    <property type="entry name" value="Galactose-binding domain-like"/>
    <property type="match status" value="1"/>
</dbReference>
<dbReference type="PROSITE" id="PS50068">
    <property type="entry name" value="LDLRA_2"/>
    <property type="match status" value="1"/>
</dbReference>
<name>A0A1J1I0L2_9DIPT</name>
<evidence type="ECO:0000259" key="8">
    <source>
        <dbReference type="PROSITE" id="PS01225"/>
    </source>
</evidence>
<keyword evidence="12" id="KW-1185">Reference proteome</keyword>
<feature type="domain" description="CTCK" evidence="8">
    <location>
        <begin position="468"/>
        <end position="564"/>
    </location>
</feature>
<sequence length="571" mass="63510">MSPNQITFSSIKDAGSVKTKVRKNPLEIIKLSSTRGWMPLTVSMTEYVLFDFIENRKLTGIVTKGGEYGWVKSFNVLYSQDNIIWNKIEDDSGDAFEFLANVDAYKIKKNFFKSPVNARYMKIQPTKWHSTIELKIEPIGCFVPYPVIAQAATTKPEVEIVTPSTCGVCKGILAPRPVRPSACTCYPPLYWSGSECVPQSQCPCVEGHMIYEIGETYQTEDCADCICKIGGVPDCKPKVCAPCGQGLRRESPKSCSCQCVPCPPDTILCQTSGECIPESSWCDGVQDCPDDEKNCIITEKPMIFVNRTETLSYMIRLQIQKDSKECAKFSCEAAAVNDAVCNVTGRTFNTFDFTEFKYDICNHLLARDAADEKWNVIMKKNCSSGNNICRKEIVIKDKVSMYTLTLYPSLTVNLDGYPFFICNIKDDEIFISSMMPTCSDVSNCPPLMRYTDGCCEKCKLESLSQQNCLPESLAEKVTLGLIKTQIPPHGKCQNFEPIRGVTQCSGTCKSGTIFDPITFHQLKSCDCCSVSSVKEIAVELVCEDKYKLIKHFNVPSSCACSKCGADDIKSL</sequence>
<dbReference type="GO" id="GO:0038023">
    <property type="term" value="F:signaling receptor activity"/>
    <property type="evidence" value="ECO:0007669"/>
    <property type="project" value="TreeGrafter"/>
</dbReference>
<dbReference type="OrthoDB" id="6262482at2759"/>
<dbReference type="PROSITE" id="PS01225">
    <property type="entry name" value="CTCK_2"/>
    <property type="match status" value="1"/>
</dbReference>
<dbReference type="InterPro" id="IPR000421">
    <property type="entry name" value="FA58C"/>
</dbReference>
<dbReference type="SMART" id="SM00231">
    <property type="entry name" value="FA58C"/>
    <property type="match status" value="1"/>
</dbReference>
<dbReference type="InterPro" id="IPR002172">
    <property type="entry name" value="LDrepeatLR_classA_rpt"/>
</dbReference>
<dbReference type="InterPro" id="IPR006207">
    <property type="entry name" value="Cys_knot_C"/>
</dbReference>
<dbReference type="SMART" id="SM00192">
    <property type="entry name" value="LDLa"/>
    <property type="match status" value="1"/>
</dbReference>
<evidence type="ECO:0000256" key="1">
    <source>
        <dbReference type="ARBA" id="ARBA00004184"/>
    </source>
</evidence>
<evidence type="ECO:0000313" key="11">
    <source>
        <dbReference type="EMBL" id="CRK93314.1"/>
    </source>
</evidence>
<keyword evidence="3" id="KW-0964">Secreted</keyword>
<evidence type="ECO:0000256" key="6">
    <source>
        <dbReference type="ARBA" id="ARBA00023157"/>
    </source>
</evidence>
<evidence type="ECO:0000256" key="5">
    <source>
        <dbReference type="ARBA" id="ARBA00023136"/>
    </source>
</evidence>
<dbReference type="GO" id="GO:0012505">
    <property type="term" value="C:endomembrane system"/>
    <property type="evidence" value="ECO:0007669"/>
    <property type="project" value="UniProtKB-SubCell"/>
</dbReference>
<feature type="disulfide bond" evidence="7">
    <location>
        <begin position="508"/>
        <end position="560"/>
    </location>
</feature>
<evidence type="ECO:0000259" key="10">
    <source>
        <dbReference type="PROSITE" id="PS50184"/>
    </source>
</evidence>
<protein>
    <submittedName>
        <fullName evidence="11">CLUMA_CG006855, isoform A</fullName>
    </submittedName>
</protein>
<organism evidence="11 12">
    <name type="scientific">Clunio marinus</name>
    <dbReference type="NCBI Taxonomy" id="568069"/>
    <lineage>
        <taxon>Eukaryota</taxon>
        <taxon>Metazoa</taxon>
        <taxon>Ecdysozoa</taxon>
        <taxon>Arthropoda</taxon>
        <taxon>Hexapoda</taxon>
        <taxon>Insecta</taxon>
        <taxon>Pterygota</taxon>
        <taxon>Neoptera</taxon>
        <taxon>Endopterygota</taxon>
        <taxon>Diptera</taxon>
        <taxon>Nematocera</taxon>
        <taxon>Chironomoidea</taxon>
        <taxon>Chironomidae</taxon>
        <taxon>Clunio</taxon>
    </lineage>
</organism>